<accession>A0A382I474</accession>
<evidence type="ECO:0000313" key="2">
    <source>
        <dbReference type="EMBL" id="SVB94122.1"/>
    </source>
</evidence>
<name>A0A382I474_9ZZZZ</name>
<dbReference type="PROSITE" id="PS51257">
    <property type="entry name" value="PROKAR_LIPOPROTEIN"/>
    <property type="match status" value="1"/>
</dbReference>
<dbReference type="AlphaFoldDB" id="A0A382I474"/>
<sequence>MKKLLFLLVLVNFILVVGCSGEKEVSKAPDSKDSMVHPSEGPLALPAESNPEANKHNEEGIDHWNQGHHDVALKHFNMASKIDGSSGEVHFNEAIAYDKVNQHGEATKHFKVAQQNANGNTLILESKILLAHVQ</sequence>
<feature type="region of interest" description="Disordered" evidence="1">
    <location>
        <begin position="25"/>
        <end position="63"/>
    </location>
</feature>
<gene>
    <name evidence="2" type="ORF">METZ01_LOCUS246976</name>
</gene>
<evidence type="ECO:0000256" key="1">
    <source>
        <dbReference type="SAM" id="MobiDB-lite"/>
    </source>
</evidence>
<proteinExistence type="predicted"/>
<feature type="compositionally biased region" description="Basic and acidic residues" evidence="1">
    <location>
        <begin position="53"/>
        <end position="63"/>
    </location>
</feature>
<protein>
    <submittedName>
        <fullName evidence="2">Uncharacterized protein</fullName>
    </submittedName>
</protein>
<dbReference type="InterPro" id="IPR011990">
    <property type="entry name" value="TPR-like_helical_dom_sf"/>
</dbReference>
<feature type="compositionally biased region" description="Basic and acidic residues" evidence="1">
    <location>
        <begin position="25"/>
        <end position="35"/>
    </location>
</feature>
<dbReference type="Gene3D" id="1.25.40.10">
    <property type="entry name" value="Tetratricopeptide repeat domain"/>
    <property type="match status" value="1"/>
</dbReference>
<dbReference type="SUPFAM" id="SSF48452">
    <property type="entry name" value="TPR-like"/>
    <property type="match status" value="1"/>
</dbReference>
<reference evidence="2" key="1">
    <citation type="submission" date="2018-05" db="EMBL/GenBank/DDBJ databases">
        <authorList>
            <person name="Lanie J.A."/>
            <person name="Ng W.-L."/>
            <person name="Kazmierczak K.M."/>
            <person name="Andrzejewski T.M."/>
            <person name="Davidsen T.M."/>
            <person name="Wayne K.J."/>
            <person name="Tettelin H."/>
            <person name="Glass J.I."/>
            <person name="Rusch D."/>
            <person name="Podicherti R."/>
            <person name="Tsui H.-C.T."/>
            <person name="Winkler M.E."/>
        </authorList>
    </citation>
    <scope>NUCLEOTIDE SEQUENCE</scope>
</reference>
<dbReference type="EMBL" id="UINC01064954">
    <property type="protein sequence ID" value="SVB94122.1"/>
    <property type="molecule type" value="Genomic_DNA"/>
</dbReference>
<organism evidence="2">
    <name type="scientific">marine metagenome</name>
    <dbReference type="NCBI Taxonomy" id="408172"/>
    <lineage>
        <taxon>unclassified sequences</taxon>
        <taxon>metagenomes</taxon>
        <taxon>ecological metagenomes</taxon>
    </lineage>
</organism>